<dbReference type="GO" id="GO:0016020">
    <property type="term" value="C:membrane"/>
    <property type="evidence" value="ECO:0007669"/>
    <property type="project" value="TreeGrafter"/>
</dbReference>
<dbReference type="GO" id="GO:0048193">
    <property type="term" value="P:Golgi vesicle transport"/>
    <property type="evidence" value="ECO:0007669"/>
    <property type="project" value="TreeGrafter"/>
</dbReference>
<evidence type="ECO:0000313" key="4">
    <source>
        <dbReference type="EMBL" id="SPQ24724.1"/>
    </source>
</evidence>
<dbReference type="GO" id="GO:0007030">
    <property type="term" value="P:Golgi organization"/>
    <property type="evidence" value="ECO:0007669"/>
    <property type="project" value="UniProtKB-UniRule"/>
</dbReference>
<evidence type="ECO:0000256" key="1">
    <source>
        <dbReference type="ARBA" id="ARBA00006080"/>
    </source>
</evidence>
<proteinExistence type="inferred from homology"/>
<reference evidence="4 5" key="1">
    <citation type="submission" date="2018-04" db="EMBL/GenBank/DDBJ databases">
        <authorList>
            <person name="Huttner S."/>
            <person name="Dainat J."/>
        </authorList>
    </citation>
    <scope>NUCLEOTIDE SEQUENCE [LARGE SCALE GENOMIC DNA]</scope>
</reference>
<organism evidence="4 5">
    <name type="scientific">Thermothielavioides terrestris</name>
    <dbReference type="NCBI Taxonomy" id="2587410"/>
    <lineage>
        <taxon>Eukaryota</taxon>
        <taxon>Fungi</taxon>
        <taxon>Dikarya</taxon>
        <taxon>Ascomycota</taxon>
        <taxon>Pezizomycotina</taxon>
        <taxon>Sordariomycetes</taxon>
        <taxon>Sordariomycetidae</taxon>
        <taxon>Sordariales</taxon>
        <taxon>Chaetomiaceae</taxon>
        <taxon>Thermothielavioides</taxon>
    </lineage>
</organism>
<dbReference type="GO" id="GO:0015031">
    <property type="term" value="P:protein transport"/>
    <property type="evidence" value="ECO:0007669"/>
    <property type="project" value="UniProtKB-UniRule"/>
</dbReference>
<comment type="function">
    <text evidence="2">Acts as component of the GARP complex that is involved in retrograde transport from early and late endosomes to the trans-Golgi network (TGN).</text>
</comment>
<dbReference type="GO" id="GO:0000938">
    <property type="term" value="C:GARP complex"/>
    <property type="evidence" value="ECO:0007669"/>
    <property type="project" value="UniProtKB-UniRule"/>
</dbReference>
<dbReference type="PANTHER" id="PTHR15954">
    <property type="entry name" value="VACUOLAR PROTEIN SORTING-ASSOCIATED PROTEIN 51 HOMOLOG"/>
    <property type="match status" value="1"/>
</dbReference>
<keyword evidence="2" id="KW-0813">Transport</keyword>
<comment type="subcellular location">
    <subcellularLocation>
        <location evidence="2">Golgi apparatus</location>
        <location evidence="2">trans-Golgi network</location>
    </subcellularLocation>
</comment>
<feature type="compositionally biased region" description="Low complexity" evidence="3">
    <location>
        <begin position="100"/>
        <end position="123"/>
    </location>
</feature>
<dbReference type="InterPro" id="IPR014812">
    <property type="entry name" value="Vps51"/>
</dbReference>
<evidence type="ECO:0000313" key="5">
    <source>
        <dbReference type="Proteomes" id="UP000289323"/>
    </source>
</evidence>
<accession>A0A3S4C9A8</accession>
<keyword evidence="2" id="KW-0445">Lipid transport</keyword>
<dbReference type="GO" id="GO:0042147">
    <property type="term" value="P:retrograde transport, endosome to Golgi"/>
    <property type="evidence" value="ECO:0007669"/>
    <property type="project" value="UniProtKB-UniRule"/>
</dbReference>
<dbReference type="PANTHER" id="PTHR15954:SF4">
    <property type="entry name" value="VACUOLAR PROTEIN SORTING-ASSOCIATED PROTEIN 51 HOMOLOG"/>
    <property type="match status" value="1"/>
</dbReference>
<evidence type="ECO:0000256" key="2">
    <source>
        <dbReference type="RuleBase" id="RU368010"/>
    </source>
</evidence>
<dbReference type="GO" id="GO:1990745">
    <property type="term" value="C:EARP complex"/>
    <property type="evidence" value="ECO:0007669"/>
    <property type="project" value="TreeGrafter"/>
</dbReference>
<keyword evidence="2" id="KW-0653">Protein transport</keyword>
<gene>
    <name evidence="4" type="ORF">TT172_LOCUS7143</name>
</gene>
<comment type="similarity">
    <text evidence="1 2">Belongs to the VPS51 family.</text>
</comment>
<name>A0A3S4C9A8_9PEZI</name>
<dbReference type="GO" id="GO:0005829">
    <property type="term" value="C:cytosol"/>
    <property type="evidence" value="ECO:0007669"/>
    <property type="project" value="GOC"/>
</dbReference>
<dbReference type="AlphaFoldDB" id="A0A3S4C9A8"/>
<dbReference type="EMBL" id="OUUZ01000013">
    <property type="protein sequence ID" value="SPQ24724.1"/>
    <property type="molecule type" value="Genomic_DNA"/>
</dbReference>
<feature type="compositionally biased region" description="Low complexity" evidence="3">
    <location>
        <begin position="70"/>
        <end position="86"/>
    </location>
</feature>
<dbReference type="Proteomes" id="UP000289323">
    <property type="component" value="Unassembled WGS sequence"/>
</dbReference>
<dbReference type="GO" id="GO:0006869">
    <property type="term" value="P:lipid transport"/>
    <property type="evidence" value="ECO:0007669"/>
    <property type="project" value="UniProtKB-UniRule"/>
</dbReference>
<dbReference type="GO" id="GO:0032456">
    <property type="term" value="P:endocytic recycling"/>
    <property type="evidence" value="ECO:0007669"/>
    <property type="project" value="TreeGrafter"/>
</dbReference>
<sequence length="365" mass="37689">MSTIASPRDPSGGGYPRRANSSIATPTSSSRPSLDMPASASGSPSTAAAVPSQSKRANRAALREYYNLRSPPTSSASNNNSNNGRPLPSPPILSVTDHFTTSSTSNPPPSTSTTSTTTATDPSLPAELDTPTFHAPSYVAQLLATSSLAELLRAYARVAAEIRALDAERKALVYDNYSKLIAATETIRRMRAAAAAAAGQGQGLGLGVGQGLGQGVAGADGPLVGVSSGGGAGGASDEGGGEGKALGEVVEGIWKMAVGVREELRARLEDKTKDGGEGAKAADGERRARTRALAREVVRVPGRLRDLMQEGKEAEARREWEMPRRLLERWRELGVGGEEVGALIEEGDAALRGAGEKSEAASTAT</sequence>
<feature type="region of interest" description="Disordered" evidence="3">
    <location>
        <begin position="1"/>
        <end position="128"/>
    </location>
</feature>
<feature type="compositionally biased region" description="Polar residues" evidence="3">
    <location>
        <begin position="19"/>
        <end position="32"/>
    </location>
</feature>
<protein>
    <recommendedName>
        <fullName evidence="2">Vacuolar protein sorting-associated protein 51 homolog</fullName>
    </recommendedName>
</protein>
<comment type="subunit">
    <text evidence="2">Component of the Golgi-associated retrograde protein (GARP) complex.</text>
</comment>
<dbReference type="Pfam" id="PF08700">
    <property type="entry name" value="VPS51_Exo84_N"/>
    <property type="match status" value="1"/>
</dbReference>
<evidence type="ECO:0000256" key="3">
    <source>
        <dbReference type="SAM" id="MobiDB-lite"/>
    </source>
</evidence>
<keyword evidence="2" id="KW-0333">Golgi apparatus</keyword>
<feature type="compositionally biased region" description="Low complexity" evidence="3">
    <location>
        <begin position="37"/>
        <end position="52"/>
    </location>
</feature>